<evidence type="ECO:0000313" key="6">
    <source>
        <dbReference type="EMBL" id="MCM8567755.1"/>
    </source>
</evidence>
<dbReference type="InterPro" id="IPR026444">
    <property type="entry name" value="Secre_tail"/>
</dbReference>
<proteinExistence type="predicted"/>
<keyword evidence="7" id="KW-1185">Reference proteome</keyword>
<evidence type="ECO:0000313" key="7">
    <source>
        <dbReference type="Proteomes" id="UP001155077"/>
    </source>
</evidence>
<dbReference type="Pfam" id="PF16411">
    <property type="entry name" value="SusF_SusE"/>
    <property type="match status" value="1"/>
</dbReference>
<dbReference type="PANTHER" id="PTHR47566">
    <property type="match status" value="1"/>
</dbReference>
<dbReference type="InterPro" id="IPR015943">
    <property type="entry name" value="WD40/YVTN_repeat-like_dom_sf"/>
</dbReference>
<evidence type="ECO:0000256" key="4">
    <source>
        <dbReference type="SAM" id="Phobius"/>
    </source>
</evidence>
<evidence type="ECO:0000256" key="1">
    <source>
        <dbReference type="ARBA" id="ARBA00022614"/>
    </source>
</evidence>
<dbReference type="EMBL" id="JAMSCK010000001">
    <property type="protein sequence ID" value="MCM8567755.1"/>
    <property type="molecule type" value="Genomic_DNA"/>
</dbReference>
<sequence length="2599" mass="284389">MKTITRAGKDLFLFLSNLIRLLLPLFFILSLYITYGQSVENYFPEDGLITGGIYTIIQDQNQDLWFGSWTSDEGASGLGKFDGTTWQTISTADGLVGDKVRVVFEDRSSNIWIGTTTGISKWDGTNFTNYTSADGLVGDYVYSIDQDSIGNMWFGTNNGVSKFDGSNWTNYDISTNPSLLNVSVILETNNGDLWFGTTGNGALKFDGSTWTNYDMSNGLGDDQVYAIIQDDKNDLWFGGYDREGGISRFDGSTWTVYDTSDGISNTQVRAIHLDNFGNIWFGHNAGVTRYDGSNWTNFDSEDGLIEGGVRAIISDSNDNLWIGNWLSGVSNLKIGEVNIQDPNFEQALIDLGIDSDGIINGGVLTNDVKNIEVLDVPNRNISSLEGLWAFSNLKFLRAWDNQLTSLDVSSNSNLVHLSVARNQITSLDLTSNTALSELYAYENNLSSLLIPANDQLKHLSVSKNQLTTLNLTGSSALVDIYISENNLSEVSLGSHPDLVNFHAGGNSINALDVTNAPSLRSFLVWGSTLSEIDFTNNPLLEEVDLNVNNLSSLNLSNNPNLNFVFCNSNNLSSLNIANGNNAGMILPEWSEFTLDARGNENLRCIQVDRDMENTTRTDWIANPGIVFSADCTNLPTVYIPDANFEQALIEQGIDSDGIINQRILEVDAAVTTWLELSNSGNGYGISDLTGIEAFVNLNGINCNNNQISNLDFSSNPKLQYIYANESEIQTINVSNNPELVNLHLYNNQISELDLSNNIQLKELIVQTNRITNLDLSANTNLTMAYCADNRLNSLNIANGNNSNFMPPEWSTLAFNADSNPNLFCIQVDEATLGNVPGNWQKDSHAVYNADCSTYIPEVAWGVVGSATPHSWDGPDIPMVYDEQTNTWHISTELNNGEIKFRLNNDWAFNYGDGEWENRILDGILDRNGANIPVTAGQYNISINFDTYEYKVSSSYVNIPDPNFEQALIDLNIDSDGIINQSISRSDAEAFSGTLEVADKGISDLTGIEAFVNIHTLRCNDNLLTSIDLSGNTELINLYCGGINNQLGVLDLSNNTKLVVVSAPLTRVSEINVSNSPELKDLILQLNELTKLDVSSNPKLELLILNQGLINNLDLSNNPLLTDIFIGANPNLSSLDLRNGNNINVTQFYAGNTPNLTCINADADISQAMIDSGKSFNEDCGDFVNIPDPNFEQALIDLGIDSDGVVNTSILRSDAETVRTLNISDPINNQDLPSVYAKIQDLTGIEAFINLSELNASNNDVGIVNLENNSLLINLYLRDCSNLRFLDLSKNTKLVTLDVGRSRLSGTINLDNLSNLEYLYLQANRDITSLNVSNNTKLKVLWCSWNQLTELNVSQNFHLQELWMHNNKIEDIDVSNNTSLKILSVRNNGISKLNLTSNTLLEDLQCNGNNLSSLDLSNQPIHTLYAYDNAFLSSLDLRNGNNMNLNVFEVGNTPQLDCINADGNISQAMLDSGKGFSEDCGDFIYVPDANFEQALIDLGIDSDGVVNTSVLKADVEIVTILNLNNPANNQELPNVNGKIQDLTGIEEFANLSYLYINQNEIHQLDLSGNPNLLYLFAGYNKFSTIDLSVNANLQILLLAGSEIESIDVSKNINLTHLQIGYTNLAEIDLSNNPKLFWINLFNNQLSSIDLSSNTEASQIWISDNKLESIIIPESDKLETLNLNNNLLTSVDLTANPNLNSVGLGNNRLNNLNIQNGNNDLIKNFSATGNIDLTCIQVDPGMVENVPAEWAKDKHTIYSIDCATKPEYVSIPDANFEQSLIDLGIDSDGVINTWLLKSEAKAVTDLNLNNPHFDSSNFANQQLSNVPGQIADLTGIEAFINLKNLQAAYAALTQVDLSANTQLEELFLNDNQLNSVDVSMLPNLKRFGIMRNNMTSGIDVSSNPLLEELFIHNTGITSIDLSANSNLWNLFIASNELMSLDLSANINLKYLFAQYNQLTDLDLSANTALIEVRCQTNQLPQLDITNLTVLERLDAYNNPGFDLITGADGNPSLRSMNLSATGLSNFNGAAYPNLEWLLLNDNVLGNFNGNNNLNLQNLFLNNNAITKLNLTGNAQLKQLQVRNNGMEELDLRNGNNSILGKMNATGNLLTCISVDDPADGTMPHDNWEMDLGVQLSLNCKQAEEVVIIPDPAFEQALKDYDTNGLTGNILLSDAEAVTLLNVNGNEITDATGIEAFVNLTELDMSSNVLTEINLQENVNLVSLNVSGNALNELFISNGKIMTSLNAANNNLSVLNFADLTNLKDLDISGNDFQSLNFSDFGVITSLDVSNNQLESLDLRNGNNNALSKMNATGNLLNCIGVDDAASIPAGWSKDDSTDYTATGDCEAPVVLTQNITVYLDRYGFAEITPADINNGSYDNVTDPKNLIFELDIAQFSCDNLGENDVNLIVTDESGNVGVNNMPAIVTVVDEIAPEVSGLRSITLDLDGGASVDLDPNDINDGSTDNCGNLQFAVDQSSFSFPGEYTVEFIVSDASGNFSSTMVDVEVVDSKSNPTSLKFKGNIVATVYPNPFTEYFKIGFSEPVDINSVEALVFDMQGGQTGLQFIVSGNELISDGNLSQQGIYILQVTLNGQMQSAEIMQN</sequence>
<keyword evidence="4" id="KW-1133">Transmembrane helix</keyword>
<dbReference type="Gene3D" id="2.130.10.10">
    <property type="entry name" value="YVTN repeat-like/Quinoprotein amine dehydrogenase"/>
    <property type="match status" value="3"/>
</dbReference>
<accession>A0ABT0YW90</accession>
<gene>
    <name evidence="6" type="ORF">NE848_00055</name>
</gene>
<keyword evidence="3" id="KW-0677">Repeat</keyword>
<dbReference type="Gene3D" id="3.80.10.10">
    <property type="entry name" value="Ribonuclease Inhibitor"/>
    <property type="match status" value="7"/>
</dbReference>
<keyword evidence="4" id="KW-0812">Transmembrane</keyword>
<evidence type="ECO:0000256" key="3">
    <source>
        <dbReference type="ARBA" id="ARBA00022737"/>
    </source>
</evidence>
<dbReference type="SUPFAM" id="SSF63829">
    <property type="entry name" value="Calcium-dependent phosphotriesterase"/>
    <property type="match status" value="1"/>
</dbReference>
<organism evidence="6 7">
    <name type="scientific">Gramella jeungdoensis</name>
    <dbReference type="NCBI Taxonomy" id="708091"/>
    <lineage>
        <taxon>Bacteria</taxon>
        <taxon>Pseudomonadati</taxon>
        <taxon>Bacteroidota</taxon>
        <taxon>Flavobacteriia</taxon>
        <taxon>Flavobacteriales</taxon>
        <taxon>Flavobacteriaceae</taxon>
        <taxon>Christiangramia</taxon>
    </lineage>
</organism>
<protein>
    <submittedName>
        <fullName evidence="6">T9SS type A sorting domain-containing protein</fullName>
    </submittedName>
</protein>
<dbReference type="Proteomes" id="UP001155077">
    <property type="component" value="Unassembled WGS sequence"/>
</dbReference>
<dbReference type="InterPro" id="IPR001611">
    <property type="entry name" value="Leu-rich_rpt"/>
</dbReference>
<keyword evidence="4" id="KW-0472">Membrane</keyword>
<feature type="domain" description="Outer membrane protein SusF/SusE-like C-terminal" evidence="5">
    <location>
        <begin position="862"/>
        <end position="950"/>
    </location>
</feature>
<name>A0ABT0YW90_9FLAO</name>
<dbReference type="RefSeq" id="WP_252110184.1">
    <property type="nucleotide sequence ID" value="NZ_JAMSCK010000001.1"/>
</dbReference>
<dbReference type="InterPro" id="IPR052574">
    <property type="entry name" value="CDIRP"/>
</dbReference>
<dbReference type="InterPro" id="IPR032187">
    <property type="entry name" value="SusF/SusE-like_C"/>
</dbReference>
<dbReference type="PROSITE" id="PS51450">
    <property type="entry name" value="LRR"/>
    <property type="match status" value="1"/>
</dbReference>
<dbReference type="SMART" id="SM00365">
    <property type="entry name" value="LRR_SD22"/>
    <property type="match status" value="13"/>
</dbReference>
<evidence type="ECO:0000259" key="5">
    <source>
        <dbReference type="Pfam" id="PF16411"/>
    </source>
</evidence>
<dbReference type="InterPro" id="IPR032675">
    <property type="entry name" value="LRR_dom_sf"/>
</dbReference>
<dbReference type="Pfam" id="PF07494">
    <property type="entry name" value="Reg_prop"/>
    <property type="match status" value="2"/>
</dbReference>
<dbReference type="PANTHER" id="PTHR47566:SF1">
    <property type="entry name" value="PROTEIN NUD1"/>
    <property type="match status" value="1"/>
</dbReference>
<dbReference type="Gene3D" id="2.60.40.3620">
    <property type="match status" value="1"/>
</dbReference>
<keyword evidence="2" id="KW-0732">Signal</keyword>
<evidence type="ECO:0000256" key="2">
    <source>
        <dbReference type="ARBA" id="ARBA00022729"/>
    </source>
</evidence>
<dbReference type="InterPro" id="IPR011110">
    <property type="entry name" value="Reg_prop"/>
</dbReference>
<dbReference type="SUPFAM" id="SSF52058">
    <property type="entry name" value="L domain-like"/>
    <property type="match status" value="7"/>
</dbReference>
<keyword evidence="1" id="KW-0433">Leucine-rich repeat</keyword>
<dbReference type="CDD" id="cd12956">
    <property type="entry name" value="CBM_SusE-F_like"/>
    <property type="match status" value="1"/>
</dbReference>
<reference evidence="6" key="1">
    <citation type="submission" date="2022-06" db="EMBL/GenBank/DDBJ databases">
        <title>Gramella sediminis sp. nov., isolated from deep-sea sediment of the Indian Ocean.</title>
        <authorList>
            <person name="Yang L."/>
        </authorList>
    </citation>
    <scope>NUCLEOTIDE SEQUENCE</scope>
    <source>
        <strain evidence="6">HMD3159</strain>
    </source>
</reference>
<comment type="caution">
    <text evidence="6">The sequence shown here is derived from an EMBL/GenBank/DDBJ whole genome shotgun (WGS) entry which is preliminary data.</text>
</comment>
<dbReference type="NCBIfam" id="TIGR04183">
    <property type="entry name" value="Por_Secre_tail"/>
    <property type="match status" value="1"/>
</dbReference>
<feature type="transmembrane region" description="Helical" evidence="4">
    <location>
        <begin position="12"/>
        <end position="35"/>
    </location>
</feature>